<dbReference type="EMBL" id="LSQZ01000025">
    <property type="protein sequence ID" value="KXI13307.1"/>
    <property type="molecule type" value="Genomic_DNA"/>
</dbReference>
<dbReference type="Pfam" id="PF04205">
    <property type="entry name" value="FMN_bind"/>
    <property type="match status" value="1"/>
</dbReference>
<gene>
    <name evidence="3" type="ORF">HMPREF3195_00783</name>
</gene>
<feature type="region of interest" description="Disordered" evidence="1">
    <location>
        <begin position="28"/>
        <end position="101"/>
    </location>
</feature>
<organism evidence="3 4">
    <name type="scientific">Peptostreptococcus anaerobius</name>
    <dbReference type="NCBI Taxonomy" id="1261"/>
    <lineage>
        <taxon>Bacteria</taxon>
        <taxon>Bacillati</taxon>
        <taxon>Bacillota</taxon>
        <taxon>Clostridia</taxon>
        <taxon>Peptostreptococcales</taxon>
        <taxon>Peptostreptococcaceae</taxon>
        <taxon>Peptostreptococcus</taxon>
    </lineage>
</organism>
<dbReference type="Gene3D" id="3.90.1010.20">
    <property type="match status" value="1"/>
</dbReference>
<dbReference type="STRING" id="1261.HMPREF3195_00783"/>
<dbReference type="GO" id="GO:0010181">
    <property type="term" value="F:FMN binding"/>
    <property type="evidence" value="ECO:0007669"/>
    <property type="project" value="InterPro"/>
</dbReference>
<comment type="caution">
    <text evidence="3">The sequence shown here is derived from an EMBL/GenBank/DDBJ whole genome shotgun (WGS) entry which is preliminary data.</text>
</comment>
<name>A0A135YVB9_9FIRM</name>
<sequence>MEKKNMIITAAISFLLVIAIVMGTSISKKKVARNDSSPSNRVQSEDNKGDTSNSPANDDSSGSDVEPGKKPGSNNDSSSNSNSSSSKYKDGEYTGSAPGYHGDVKVSVRVEGGQIKDILIVENSDDAEYFEKARSLISDIVSKQSTDVSVVSGATYSSNGIIGAVNNALASGGN</sequence>
<feature type="compositionally biased region" description="Low complexity" evidence="1">
    <location>
        <begin position="73"/>
        <end position="86"/>
    </location>
</feature>
<dbReference type="PATRIC" id="fig|1261.5.peg.789"/>
<evidence type="ECO:0000256" key="1">
    <source>
        <dbReference type="SAM" id="MobiDB-lite"/>
    </source>
</evidence>
<reference evidence="3 4" key="1">
    <citation type="submission" date="2016-02" db="EMBL/GenBank/DDBJ databases">
        <authorList>
            <person name="Wen L."/>
            <person name="He K."/>
            <person name="Yang H."/>
        </authorList>
    </citation>
    <scope>NUCLEOTIDE SEQUENCE [LARGE SCALE GENOMIC DNA]</scope>
    <source>
        <strain evidence="3 4">MJR8628A</strain>
    </source>
</reference>
<dbReference type="InterPro" id="IPR007329">
    <property type="entry name" value="FMN-bd"/>
</dbReference>
<proteinExistence type="predicted"/>
<dbReference type="GO" id="GO:0016020">
    <property type="term" value="C:membrane"/>
    <property type="evidence" value="ECO:0007669"/>
    <property type="project" value="InterPro"/>
</dbReference>
<dbReference type="Proteomes" id="UP000070326">
    <property type="component" value="Unassembled WGS sequence"/>
</dbReference>
<dbReference type="RefSeq" id="WP_061101747.1">
    <property type="nucleotide sequence ID" value="NZ_JANGBY010000032.1"/>
</dbReference>
<evidence type="ECO:0000259" key="2">
    <source>
        <dbReference type="SMART" id="SM00900"/>
    </source>
</evidence>
<feature type="compositionally biased region" description="Polar residues" evidence="1">
    <location>
        <begin position="50"/>
        <end position="63"/>
    </location>
</feature>
<dbReference type="SMART" id="SM00900">
    <property type="entry name" value="FMN_bind"/>
    <property type="match status" value="1"/>
</dbReference>
<accession>A0A135YVB9</accession>
<evidence type="ECO:0000313" key="4">
    <source>
        <dbReference type="Proteomes" id="UP000070326"/>
    </source>
</evidence>
<feature type="domain" description="FMN-binding" evidence="2">
    <location>
        <begin position="99"/>
        <end position="172"/>
    </location>
</feature>
<evidence type="ECO:0000313" key="3">
    <source>
        <dbReference type="EMBL" id="KXI13307.1"/>
    </source>
</evidence>
<protein>
    <submittedName>
        <fullName evidence="3">FMN-binding domain protein</fullName>
    </submittedName>
</protein>
<dbReference type="AlphaFoldDB" id="A0A135YVB9"/>